<dbReference type="RefSeq" id="WP_089036643.1">
    <property type="nucleotide sequence ID" value="NZ_CP022278.1"/>
</dbReference>
<protein>
    <recommendedName>
        <fullName evidence="1">TPM domain-containing protein</fullName>
    </recommendedName>
</protein>
<sequence>MEQNKFKRLWKHWQYPRWRVEQFFPTAALQNISRKIAESERKHAGQIRFVVEARFDSAAVLAGITPHQRALQWFGELGVWDTEHNCGVLVYVSFADRAVEIVADRGISRKVPQEEWQNICRTVSDAFSNGRYPEGLQQGLEEADALLSALFPRVGGRDYPDDLANEVVLA</sequence>
<evidence type="ECO:0000259" key="1">
    <source>
        <dbReference type="Pfam" id="PF04536"/>
    </source>
</evidence>
<dbReference type="Gene3D" id="3.10.310.50">
    <property type="match status" value="1"/>
</dbReference>
<dbReference type="Pfam" id="PF04536">
    <property type="entry name" value="TPM_phosphatase"/>
    <property type="match status" value="1"/>
</dbReference>
<feature type="domain" description="TPM" evidence="1">
    <location>
        <begin position="22"/>
        <end position="144"/>
    </location>
</feature>
<dbReference type="KEGG" id="nei:BG910_09620"/>
<evidence type="ECO:0000313" key="2">
    <source>
        <dbReference type="EMBL" id="ASK27950.1"/>
    </source>
</evidence>
<dbReference type="PANTHER" id="PTHR30373">
    <property type="entry name" value="UPF0603 PROTEIN YGCG"/>
    <property type="match status" value="1"/>
</dbReference>
<evidence type="ECO:0000313" key="3">
    <source>
        <dbReference type="Proteomes" id="UP000198238"/>
    </source>
</evidence>
<gene>
    <name evidence="2" type="ORF">BG910_09620</name>
</gene>
<dbReference type="AlphaFoldDB" id="A0A220S3A2"/>
<dbReference type="PANTHER" id="PTHR30373:SF8">
    <property type="entry name" value="BLL7265 PROTEIN"/>
    <property type="match status" value="1"/>
</dbReference>
<proteinExistence type="predicted"/>
<organism evidence="2 3">
    <name type="scientific">Neisseria chenwenguii</name>
    <dbReference type="NCBI Taxonomy" id="1853278"/>
    <lineage>
        <taxon>Bacteria</taxon>
        <taxon>Pseudomonadati</taxon>
        <taxon>Pseudomonadota</taxon>
        <taxon>Betaproteobacteria</taxon>
        <taxon>Neisseriales</taxon>
        <taxon>Neisseriaceae</taxon>
        <taxon>Neisseria</taxon>
    </lineage>
</organism>
<name>A0A220S3A2_9NEIS</name>
<dbReference type="OrthoDB" id="5683663at2"/>
<dbReference type="EMBL" id="CP022278">
    <property type="protein sequence ID" value="ASK27950.1"/>
    <property type="molecule type" value="Genomic_DNA"/>
</dbReference>
<dbReference type="Proteomes" id="UP000198238">
    <property type="component" value="Chromosome"/>
</dbReference>
<reference evidence="2 3" key="1">
    <citation type="submission" date="2017-06" db="EMBL/GenBank/DDBJ databases">
        <title>Neisseria chenwenguii sp. nov., isolated from the intestinal contents of Tibetan Plateau Pika in Yushu, Qinghai Province, China.</title>
        <authorList>
            <person name="Zhang G."/>
        </authorList>
    </citation>
    <scope>NUCLEOTIDE SEQUENCE [LARGE SCALE GENOMIC DNA]</scope>
    <source>
        <strain evidence="2 3">10023</strain>
    </source>
</reference>
<keyword evidence="3" id="KW-1185">Reference proteome</keyword>
<accession>A0A220S3A2</accession>
<dbReference type="InterPro" id="IPR007621">
    <property type="entry name" value="TPM_dom"/>
</dbReference>